<evidence type="ECO:0000313" key="1">
    <source>
        <dbReference type="EMBL" id="KKL11006.1"/>
    </source>
</evidence>
<dbReference type="InterPro" id="IPR056209">
    <property type="entry name" value="SU10_adaptor"/>
</dbReference>
<gene>
    <name evidence="1" type="ORF">LCGC14_2550140</name>
</gene>
<sequence>MAKLTLSYLDVYQKVAEFLGYVSLGTAPTGTNLTTVKDIVARGLRQFLYPIDGRNGTLHDWSFLRQYFTFTVDANQWKCALPPDFSEMLTPLVYDTQRGYPDVIRRDATQIKQMRSLSEFKSFPEFFAITPSKYDLKLGTLYEVWLYPTPNQKYVLSAFYQIDPLRPEVTTDFMVGGIRATEAILESCLAIAEQQEDDTIGQHTAMAAELIQRLVVADSTVIETDLIGNLHGSRFGYNSFGRYWPRERFLLTNTAISNVYAGD</sequence>
<dbReference type="AlphaFoldDB" id="A0A0F9CZF0"/>
<proteinExistence type="predicted"/>
<name>A0A0F9CZF0_9ZZZZ</name>
<organism evidence="1">
    <name type="scientific">marine sediment metagenome</name>
    <dbReference type="NCBI Taxonomy" id="412755"/>
    <lineage>
        <taxon>unclassified sequences</taxon>
        <taxon>metagenomes</taxon>
        <taxon>ecological metagenomes</taxon>
    </lineage>
</organism>
<protein>
    <submittedName>
        <fullName evidence="1">Uncharacterized protein</fullName>
    </submittedName>
</protein>
<reference evidence="1" key="1">
    <citation type="journal article" date="2015" name="Nature">
        <title>Complex archaea that bridge the gap between prokaryotes and eukaryotes.</title>
        <authorList>
            <person name="Spang A."/>
            <person name="Saw J.H."/>
            <person name="Jorgensen S.L."/>
            <person name="Zaremba-Niedzwiedzka K."/>
            <person name="Martijn J."/>
            <person name="Lind A.E."/>
            <person name="van Eijk R."/>
            <person name="Schleper C."/>
            <person name="Guy L."/>
            <person name="Ettema T.J."/>
        </authorList>
    </citation>
    <scope>NUCLEOTIDE SEQUENCE</scope>
</reference>
<accession>A0A0F9CZF0</accession>
<dbReference type="EMBL" id="LAZR01041830">
    <property type="protein sequence ID" value="KKL11006.1"/>
    <property type="molecule type" value="Genomic_DNA"/>
</dbReference>
<comment type="caution">
    <text evidence="1">The sequence shown here is derived from an EMBL/GenBank/DDBJ whole genome shotgun (WGS) entry which is preliminary data.</text>
</comment>
<dbReference type="Pfam" id="PF24175">
    <property type="entry name" value="SU10_adaptor"/>
    <property type="match status" value="1"/>
</dbReference>